<feature type="transmembrane region" description="Helical" evidence="1">
    <location>
        <begin position="18"/>
        <end position="39"/>
    </location>
</feature>
<dbReference type="Pfam" id="PF12730">
    <property type="entry name" value="ABC2_membrane_4"/>
    <property type="match status" value="1"/>
</dbReference>
<proteinExistence type="predicted"/>
<dbReference type="Proteomes" id="UP000267223">
    <property type="component" value="Unassembled WGS sequence"/>
</dbReference>
<gene>
    <name evidence="2" type="ORF">EFY79_10695</name>
</gene>
<dbReference type="AlphaFoldDB" id="A0A3M9NEB5"/>
<reference evidence="2 3" key="1">
    <citation type="submission" date="2018-11" db="EMBL/GenBank/DDBJ databases">
        <title>Draft genome sequence of Ferruginibacter sp. BO-59.</title>
        <authorList>
            <person name="Im W.T."/>
        </authorList>
    </citation>
    <scope>NUCLEOTIDE SEQUENCE [LARGE SCALE GENOMIC DNA]</scope>
    <source>
        <strain evidence="2 3">BO-59</strain>
    </source>
</reference>
<accession>A0A3M9NEB5</accession>
<evidence type="ECO:0000256" key="1">
    <source>
        <dbReference type="SAM" id="Phobius"/>
    </source>
</evidence>
<feature type="transmembrane region" description="Helical" evidence="1">
    <location>
        <begin position="151"/>
        <end position="172"/>
    </location>
</feature>
<dbReference type="RefSeq" id="WP_123120703.1">
    <property type="nucleotide sequence ID" value="NZ_RJJR01000008.1"/>
</dbReference>
<dbReference type="EMBL" id="RJJR01000008">
    <property type="protein sequence ID" value="RNI36150.1"/>
    <property type="molecule type" value="Genomic_DNA"/>
</dbReference>
<dbReference type="OrthoDB" id="1452202at2"/>
<evidence type="ECO:0008006" key="4">
    <source>
        <dbReference type="Google" id="ProtNLM"/>
    </source>
</evidence>
<keyword evidence="1" id="KW-0472">Membrane</keyword>
<keyword evidence="3" id="KW-1185">Reference proteome</keyword>
<organism evidence="2 3">
    <name type="scientific">Hanamia caeni</name>
    <dbReference type="NCBI Taxonomy" id="2294116"/>
    <lineage>
        <taxon>Bacteria</taxon>
        <taxon>Pseudomonadati</taxon>
        <taxon>Bacteroidota</taxon>
        <taxon>Chitinophagia</taxon>
        <taxon>Chitinophagales</taxon>
        <taxon>Chitinophagaceae</taxon>
        <taxon>Hanamia</taxon>
    </lineage>
</organism>
<feature type="transmembrane region" description="Helical" evidence="1">
    <location>
        <begin position="73"/>
        <end position="92"/>
    </location>
</feature>
<protein>
    <recommendedName>
        <fullName evidence="4">ABC transporter permease</fullName>
    </recommendedName>
</protein>
<sequence>MLHHLKIEWLKVKDYKAFWIFIILYLFAILGINYIGFYINEVTVESMPASKVLLGTPYSFPKVWQTVGFMSSWLLYFPGILFIMLFTNEFNFKTHRQNIIDGWTRQEFITVKFVFALLFSVAATIFNFLVAFLFGMVTTGSHFSFLGMENVLYIFIQTFAYITFAMFLAILFRKSGAAIAVFFLYGLIFEWLITLLINLKLELAPIGYFLPLQVTDVMLPIPFGDKVIYKDAPDTWIMVLASLVYIGGYYFFALKKFTKEDL</sequence>
<evidence type="ECO:0000313" key="2">
    <source>
        <dbReference type="EMBL" id="RNI36150.1"/>
    </source>
</evidence>
<evidence type="ECO:0000313" key="3">
    <source>
        <dbReference type="Proteomes" id="UP000267223"/>
    </source>
</evidence>
<comment type="caution">
    <text evidence="2">The sequence shown here is derived from an EMBL/GenBank/DDBJ whole genome shotgun (WGS) entry which is preliminary data.</text>
</comment>
<keyword evidence="1" id="KW-0812">Transmembrane</keyword>
<feature type="transmembrane region" description="Helical" evidence="1">
    <location>
        <begin position="113"/>
        <end position="139"/>
    </location>
</feature>
<feature type="transmembrane region" description="Helical" evidence="1">
    <location>
        <begin position="235"/>
        <end position="254"/>
    </location>
</feature>
<name>A0A3M9NEB5_9BACT</name>
<feature type="transmembrane region" description="Helical" evidence="1">
    <location>
        <begin position="179"/>
        <end position="199"/>
    </location>
</feature>
<keyword evidence="1" id="KW-1133">Transmembrane helix</keyword>